<feature type="domain" description="Radical SAM core" evidence="10">
    <location>
        <begin position="1"/>
        <end position="235"/>
    </location>
</feature>
<gene>
    <name evidence="11" type="primary">hemN</name>
    <name evidence="11" type="ORF">PMF13cell1_05010</name>
</gene>
<evidence type="ECO:0000256" key="7">
    <source>
        <dbReference type="ARBA" id="ARBA00023014"/>
    </source>
</evidence>
<evidence type="ECO:0000259" key="10">
    <source>
        <dbReference type="PROSITE" id="PS51918"/>
    </source>
</evidence>
<dbReference type="PANTHER" id="PTHR13932">
    <property type="entry name" value="COPROPORPHYRINIGEN III OXIDASE"/>
    <property type="match status" value="1"/>
</dbReference>
<dbReference type="RefSeq" id="WP_130182508.1">
    <property type="nucleotide sequence ID" value="NZ_CP035945.1"/>
</dbReference>
<evidence type="ECO:0000256" key="4">
    <source>
        <dbReference type="ARBA" id="ARBA00022691"/>
    </source>
</evidence>
<comment type="similarity">
    <text evidence="1">Belongs to the anaerobic coproporphyrinogen-III oxidase family. HemW subfamily.</text>
</comment>
<dbReference type="InterPro" id="IPR010723">
    <property type="entry name" value="HemN_C"/>
</dbReference>
<dbReference type="GO" id="GO:0006779">
    <property type="term" value="P:porphyrin-containing compound biosynthetic process"/>
    <property type="evidence" value="ECO:0007669"/>
    <property type="project" value="InterPro"/>
</dbReference>
<comment type="function">
    <text evidence="9">Probably acts as a heme chaperone, transferring heme to an unknown acceptor. Binds one molecule of heme per monomer, possibly covalently. Binds 1 [4Fe-4S] cluster. The cluster is coordinated with 3 cysteines and an exchangeable S-adenosyl-L-methionine.</text>
</comment>
<keyword evidence="6 9" id="KW-0408">Iron</keyword>
<dbReference type="InterPro" id="IPR058240">
    <property type="entry name" value="rSAM_sf"/>
</dbReference>
<keyword evidence="7 9" id="KW-0411">Iron-sulfur</keyword>
<evidence type="ECO:0000256" key="2">
    <source>
        <dbReference type="ARBA" id="ARBA00017228"/>
    </source>
</evidence>
<keyword evidence="4 9" id="KW-0949">S-adenosyl-L-methionine</keyword>
<name>A0A4P6M2V6_9FIRM</name>
<dbReference type="Proteomes" id="UP000289794">
    <property type="component" value="Chromosome"/>
</dbReference>
<dbReference type="Pfam" id="PF04055">
    <property type="entry name" value="Radical_SAM"/>
    <property type="match status" value="1"/>
</dbReference>
<dbReference type="KEGG" id="bpro:PMF13cell1_05010"/>
<accession>A0A4P6M2V6</accession>
<dbReference type="InterPro" id="IPR013785">
    <property type="entry name" value="Aldolase_TIM"/>
</dbReference>
<reference evidence="11 12" key="1">
    <citation type="submission" date="2019-01" db="EMBL/GenBank/DDBJ databases">
        <title>PMF-metabolizing Aryl O-demethylase.</title>
        <authorList>
            <person name="Kim M."/>
        </authorList>
    </citation>
    <scope>NUCLEOTIDE SEQUENCE [LARGE SCALE GENOMIC DNA]</scope>
    <source>
        <strain evidence="11 12">PMF1</strain>
    </source>
</reference>
<dbReference type="SMART" id="SM00729">
    <property type="entry name" value="Elp3"/>
    <property type="match status" value="1"/>
</dbReference>
<dbReference type="AlphaFoldDB" id="A0A4P6M2V6"/>
<evidence type="ECO:0000313" key="12">
    <source>
        <dbReference type="Proteomes" id="UP000289794"/>
    </source>
</evidence>
<dbReference type="GO" id="GO:0051539">
    <property type="term" value="F:4 iron, 4 sulfur cluster binding"/>
    <property type="evidence" value="ECO:0007669"/>
    <property type="project" value="UniProtKB-UniRule"/>
</dbReference>
<evidence type="ECO:0000256" key="6">
    <source>
        <dbReference type="ARBA" id="ARBA00023004"/>
    </source>
</evidence>
<evidence type="ECO:0000256" key="9">
    <source>
        <dbReference type="RuleBase" id="RU364116"/>
    </source>
</evidence>
<dbReference type="SFLD" id="SFLDF00288">
    <property type="entry name" value="HemN-like__clustered_with_nucl"/>
    <property type="match status" value="1"/>
</dbReference>
<dbReference type="InterPro" id="IPR006638">
    <property type="entry name" value="Elp3/MiaA/NifB-like_rSAM"/>
</dbReference>
<dbReference type="GO" id="GO:0046872">
    <property type="term" value="F:metal ion binding"/>
    <property type="evidence" value="ECO:0007669"/>
    <property type="project" value="UniProtKB-UniRule"/>
</dbReference>
<evidence type="ECO:0000256" key="5">
    <source>
        <dbReference type="ARBA" id="ARBA00022723"/>
    </source>
</evidence>
<protein>
    <recommendedName>
        <fullName evidence="2 9">Heme chaperone HemW</fullName>
    </recommendedName>
</protein>
<dbReference type="SFLD" id="SFLDG01082">
    <property type="entry name" value="B12-binding_domain_containing"/>
    <property type="match status" value="1"/>
</dbReference>
<dbReference type="InterPro" id="IPR007197">
    <property type="entry name" value="rSAM"/>
</dbReference>
<dbReference type="GO" id="GO:0004109">
    <property type="term" value="F:coproporphyrinogen oxidase activity"/>
    <property type="evidence" value="ECO:0007669"/>
    <property type="project" value="InterPro"/>
</dbReference>
<dbReference type="SFLD" id="SFLDG01065">
    <property type="entry name" value="anaerobic_coproporphyrinogen-I"/>
    <property type="match status" value="1"/>
</dbReference>
<keyword evidence="5 9" id="KW-0479">Metal-binding</keyword>
<dbReference type="EMBL" id="CP035945">
    <property type="protein sequence ID" value="QBE99434.1"/>
    <property type="molecule type" value="Genomic_DNA"/>
</dbReference>
<dbReference type="NCBIfam" id="TIGR00539">
    <property type="entry name" value="hemN_rel"/>
    <property type="match status" value="1"/>
</dbReference>
<dbReference type="SFLD" id="SFLDS00029">
    <property type="entry name" value="Radical_SAM"/>
    <property type="match status" value="1"/>
</dbReference>
<keyword evidence="9" id="KW-0963">Cytoplasm</keyword>
<organism evidence="11 12">
    <name type="scientific">Blautia producta</name>
    <dbReference type="NCBI Taxonomy" id="33035"/>
    <lineage>
        <taxon>Bacteria</taxon>
        <taxon>Bacillati</taxon>
        <taxon>Bacillota</taxon>
        <taxon>Clostridia</taxon>
        <taxon>Lachnospirales</taxon>
        <taxon>Lachnospiraceae</taxon>
        <taxon>Blautia</taxon>
    </lineage>
</organism>
<keyword evidence="8 9" id="KW-0143">Chaperone</keyword>
<keyword evidence="11" id="KW-0560">Oxidoreductase</keyword>
<evidence type="ECO:0000256" key="3">
    <source>
        <dbReference type="ARBA" id="ARBA00022617"/>
    </source>
</evidence>
<dbReference type="SUPFAM" id="SSF102114">
    <property type="entry name" value="Radical SAM enzymes"/>
    <property type="match status" value="1"/>
</dbReference>
<dbReference type="PROSITE" id="PS51918">
    <property type="entry name" value="RADICAL_SAM"/>
    <property type="match status" value="1"/>
</dbReference>
<dbReference type="Pfam" id="PF06969">
    <property type="entry name" value="HemN_C"/>
    <property type="match status" value="1"/>
</dbReference>
<evidence type="ECO:0000313" key="11">
    <source>
        <dbReference type="EMBL" id="QBE99434.1"/>
    </source>
</evidence>
<dbReference type="Gene3D" id="3.20.20.70">
    <property type="entry name" value="Aldolase class I"/>
    <property type="match status" value="1"/>
</dbReference>
<dbReference type="GO" id="GO:0005737">
    <property type="term" value="C:cytoplasm"/>
    <property type="evidence" value="ECO:0007669"/>
    <property type="project" value="UniProtKB-SubCell"/>
</dbReference>
<proteinExistence type="inferred from homology"/>
<dbReference type="PANTHER" id="PTHR13932:SF5">
    <property type="entry name" value="RADICAL S-ADENOSYL METHIONINE DOMAIN-CONTAINING PROTEIN 1, MITOCHONDRIAL"/>
    <property type="match status" value="1"/>
</dbReference>
<keyword evidence="9" id="KW-0004">4Fe-4S</keyword>
<evidence type="ECO:0000256" key="8">
    <source>
        <dbReference type="ARBA" id="ARBA00023186"/>
    </source>
</evidence>
<dbReference type="InterPro" id="IPR004559">
    <property type="entry name" value="HemW-like"/>
</dbReference>
<keyword evidence="3 9" id="KW-0349">Heme</keyword>
<dbReference type="CDD" id="cd01335">
    <property type="entry name" value="Radical_SAM"/>
    <property type="match status" value="1"/>
</dbReference>
<sequence>MKKDLGLYLHIPFCIQKCGYCDFLSAPAGREEREAYVQALEKEIRSYGDFAGSYRVSTVFVGGGTPSCLEASQTERIFEAVKDTFEIERMPEISMEMNPGTVTKEKLQAYKNCGINRLSIGLQSVRDSNLRLLGRIHTYEEFLESFRLAREAGFQNINVDLISSLPGQTDESWREELKTAAELSPEHISVYQLILEEGTPFYEKYAAHPELLPDEETSRAIYQATEEVLGQYGFHQYEISNYAREGRECRHNLKYWERGDYLGLGLGAASMVRNIRMNNTGDMKIYLEKCGEPKTMRTDVQFLEEPRQIEEFMFLGLRKTRGISKKEFRRVFGRDIELVYEKALKKLFSSGMLLEKKDRLYLSKEGALLSNAVLSEFLFDSLGDPENL</sequence>
<dbReference type="InterPro" id="IPR034505">
    <property type="entry name" value="Coproporphyrinogen-III_oxidase"/>
</dbReference>
<comment type="subcellular location">
    <subcellularLocation>
        <location evidence="9">Cytoplasm</location>
    </subcellularLocation>
</comment>
<dbReference type="SFLD" id="SFLDF00562">
    <property type="entry name" value="HemN-like__clustered_with_heat"/>
    <property type="match status" value="1"/>
</dbReference>
<evidence type="ECO:0000256" key="1">
    <source>
        <dbReference type="ARBA" id="ARBA00006100"/>
    </source>
</evidence>